<dbReference type="InParanoid" id="A0A162PU70"/>
<dbReference type="InterPro" id="IPR038717">
    <property type="entry name" value="Tc1-like_DDE_dom"/>
</dbReference>
<dbReference type="GO" id="GO:0003676">
    <property type="term" value="F:nucleic acid binding"/>
    <property type="evidence" value="ECO:0007669"/>
    <property type="project" value="InterPro"/>
</dbReference>
<protein>
    <recommendedName>
        <fullName evidence="1">Tc1-like transposase DDE domain-containing protein</fullName>
    </recommendedName>
</protein>
<dbReference type="Proteomes" id="UP000077315">
    <property type="component" value="Unassembled WGS sequence"/>
</dbReference>
<dbReference type="RefSeq" id="XP_018292056.1">
    <property type="nucleotide sequence ID" value="XM_018431451.1"/>
</dbReference>
<evidence type="ECO:0000259" key="1">
    <source>
        <dbReference type="Pfam" id="PF13358"/>
    </source>
</evidence>
<dbReference type="STRING" id="763407.A0A162PU70"/>
<evidence type="ECO:0000313" key="2">
    <source>
        <dbReference type="EMBL" id="OAD74016.1"/>
    </source>
</evidence>
<dbReference type="Pfam" id="PF13358">
    <property type="entry name" value="DDE_3"/>
    <property type="match status" value="1"/>
</dbReference>
<dbReference type="VEuPathDB" id="FungiDB:PHYBLDRAFT_145479"/>
<organism evidence="2 3">
    <name type="scientific">Phycomyces blakesleeanus (strain ATCC 8743b / DSM 1359 / FGSC 10004 / NBRC 33097 / NRRL 1555)</name>
    <dbReference type="NCBI Taxonomy" id="763407"/>
    <lineage>
        <taxon>Eukaryota</taxon>
        <taxon>Fungi</taxon>
        <taxon>Fungi incertae sedis</taxon>
        <taxon>Mucoromycota</taxon>
        <taxon>Mucoromycotina</taxon>
        <taxon>Mucoromycetes</taxon>
        <taxon>Mucorales</taxon>
        <taxon>Phycomycetaceae</taxon>
        <taxon>Phycomyces</taxon>
    </lineage>
</organism>
<dbReference type="AlphaFoldDB" id="A0A162PU70"/>
<dbReference type="InterPro" id="IPR036397">
    <property type="entry name" value="RNaseH_sf"/>
</dbReference>
<dbReference type="Gene3D" id="3.30.420.10">
    <property type="entry name" value="Ribonuclease H-like superfamily/Ribonuclease H"/>
    <property type="match status" value="1"/>
</dbReference>
<proteinExistence type="predicted"/>
<dbReference type="GeneID" id="28992357"/>
<dbReference type="EMBL" id="KV440980">
    <property type="protein sequence ID" value="OAD74016.1"/>
    <property type="molecule type" value="Genomic_DNA"/>
</dbReference>
<accession>A0A162PU70</accession>
<name>A0A162PU70_PHYB8</name>
<gene>
    <name evidence="2" type="ORF">PHYBLDRAFT_145479</name>
</gene>
<feature type="domain" description="Tc1-like transposase DDE" evidence="1">
    <location>
        <begin position="39"/>
        <end position="87"/>
    </location>
</feature>
<keyword evidence="3" id="KW-1185">Reference proteome</keyword>
<reference evidence="3" key="1">
    <citation type="submission" date="2015-06" db="EMBL/GenBank/DDBJ databases">
        <title>Expansion of signal transduction pathways in fungi by whole-genome duplication.</title>
        <authorList>
            <consortium name="DOE Joint Genome Institute"/>
            <person name="Corrochano L.M."/>
            <person name="Kuo A."/>
            <person name="Marcet-Houben M."/>
            <person name="Polaino S."/>
            <person name="Salamov A."/>
            <person name="Villalobos J.M."/>
            <person name="Alvarez M.I."/>
            <person name="Avalos J."/>
            <person name="Benito E.P."/>
            <person name="Benoit I."/>
            <person name="Burger G."/>
            <person name="Camino L.P."/>
            <person name="Canovas D."/>
            <person name="Cerda-Olmedo E."/>
            <person name="Cheng J.-F."/>
            <person name="Dominguez A."/>
            <person name="Elias M."/>
            <person name="Eslava A.P."/>
            <person name="Glaser F."/>
            <person name="Grimwood J."/>
            <person name="Gutierrez G."/>
            <person name="Heitman J."/>
            <person name="Henrissat B."/>
            <person name="Iturriaga E.A."/>
            <person name="Lang B.F."/>
            <person name="Lavin J.L."/>
            <person name="Lee S."/>
            <person name="Li W."/>
            <person name="Lindquist E."/>
            <person name="Lopez-Garcia S."/>
            <person name="Luque E.M."/>
            <person name="Marcos A.T."/>
            <person name="Martin J."/>
            <person name="McCluskey K."/>
            <person name="Medina H.R."/>
            <person name="Miralles-Duran A."/>
            <person name="Miyazaki A."/>
            <person name="Munoz-Torres E."/>
            <person name="Oguiza J.A."/>
            <person name="Ohm R."/>
            <person name="Olmedo M."/>
            <person name="Orejas M."/>
            <person name="Ortiz-Castellanos L."/>
            <person name="Pisabarro A.G."/>
            <person name="Rodriguez-Romero J."/>
            <person name="Ruiz-Herrera J."/>
            <person name="Ruiz-Vazquez R."/>
            <person name="Sanz C."/>
            <person name="Schackwitz W."/>
            <person name="Schmutz J."/>
            <person name="Shahriari M."/>
            <person name="Shelest E."/>
            <person name="Silva-Franco F."/>
            <person name="Soanes D."/>
            <person name="Syed K."/>
            <person name="Tagua V.G."/>
            <person name="Talbot N.J."/>
            <person name="Thon M."/>
            <person name="De vries R.P."/>
            <person name="Wiebenga A."/>
            <person name="Yadav J.S."/>
            <person name="Braun E.L."/>
            <person name="Baker S."/>
            <person name="Garre V."/>
            <person name="Horwitz B."/>
            <person name="Torres-Martinez S."/>
            <person name="Idnurm A."/>
            <person name="Herrera-Estrella A."/>
            <person name="Gabaldon T."/>
            <person name="Grigoriev I.V."/>
        </authorList>
    </citation>
    <scope>NUCLEOTIDE SEQUENCE [LARGE SCALE GENOMIC DNA]</scope>
    <source>
        <strain evidence="3">NRRL 1555(-)</strain>
    </source>
</reference>
<dbReference type="OrthoDB" id="2428500at2759"/>
<sequence length="124" mass="13920">MPAKSIVSTSRDTYITILGAISAQGVIDISLRKPTTVPATVSSCIEKRGYRCIYLAPYSPFLNPIEEFWSKVKFGVKREAFDNGDKLTPKIVKSCSEVALKDCLGWIRHSVSFFERCLALEEKR</sequence>
<evidence type="ECO:0000313" key="3">
    <source>
        <dbReference type="Proteomes" id="UP000077315"/>
    </source>
</evidence>